<dbReference type="InterPro" id="IPR044000">
    <property type="entry name" value="Phage_tube_2"/>
</dbReference>
<keyword evidence="2" id="KW-1185">Reference proteome</keyword>
<proteinExistence type="predicted"/>
<reference evidence="1 2" key="1">
    <citation type="journal article" date="2019" name="ISME J.">
        <title>Genome analyses of uncultured TG2/ZB3 bacteria in 'Margulisbacteria' specifically attached to ectosymbiotic spirochetes of protists in the termite gut.</title>
        <authorList>
            <person name="Utami Y.D."/>
            <person name="Kuwahara H."/>
            <person name="Igai K."/>
            <person name="Murakami T."/>
            <person name="Sugaya K."/>
            <person name="Morikawa T."/>
            <person name="Nagura Y."/>
            <person name="Yuki M."/>
            <person name="Deevong P."/>
            <person name="Inoue T."/>
            <person name="Kihara K."/>
            <person name="Lo N."/>
            <person name="Yamada A."/>
            <person name="Ohkuma M."/>
            <person name="Hongoh Y."/>
        </authorList>
    </citation>
    <scope>NUCLEOTIDE SEQUENCE [LARGE SCALE GENOMIC DNA]</scope>
    <source>
        <strain evidence="1">NkOx7-01</strain>
    </source>
</reference>
<evidence type="ECO:0008006" key="3">
    <source>
        <dbReference type="Google" id="ProtNLM"/>
    </source>
</evidence>
<sequence>MSETGIGKDGYLKFQKETTYNTPATTGMELMPAAEGQINSTIADIENSNIIGSRLKQAPCAGRISHSGELTFSLYPNLLGMLLDIFIGGGTDVDNEDGSYTHKWLTPLTGLATPNSFTAHQALGNDLAKVFSGGKITSIVMASDNEGNQTIQLNTFFKSALYDQARHSTFLFDNVCAYRFGEIKVYITPEGGAEALYKAASSELSIDLGYNTEDYKLGSFEIDSFKFNTAPTVSLSLNIPADDAFLKAAREKKSFAIRLAIESKQKVSESAQATAVYKTTIYLPGCRLSPDTEIPNGTEFINMDLSFDCSYGGTTPAAGTAKTMFEIDHTDSVESYSQS</sequence>
<comment type="caution">
    <text evidence="1">The sequence shown here is derived from an EMBL/GenBank/DDBJ whole genome shotgun (WGS) entry which is preliminary data.</text>
</comment>
<dbReference type="EMBL" id="BGZN01000068">
    <property type="protein sequence ID" value="GBR74685.1"/>
    <property type="molecule type" value="Genomic_DNA"/>
</dbReference>
<dbReference type="AlphaFoldDB" id="A0A388TCR4"/>
<dbReference type="Pfam" id="PF18906">
    <property type="entry name" value="Phage_tube_2"/>
    <property type="match status" value="1"/>
</dbReference>
<name>A0A388TCR4_TERA1</name>
<organism evidence="1 2">
    <name type="scientific">Termititenax aidoneus</name>
    <dbReference type="NCBI Taxonomy" id="2218524"/>
    <lineage>
        <taxon>Bacteria</taxon>
        <taxon>Bacillati</taxon>
        <taxon>Candidatus Margulisiibacteriota</taxon>
        <taxon>Candidatus Termititenacia</taxon>
        <taxon>Candidatus Termititenacales</taxon>
        <taxon>Candidatus Termititenacaceae</taxon>
        <taxon>Candidatus Termititenax</taxon>
    </lineage>
</organism>
<gene>
    <name evidence="1" type="ORF">NO1_1818</name>
</gene>
<dbReference type="Proteomes" id="UP000269352">
    <property type="component" value="Unassembled WGS sequence"/>
</dbReference>
<protein>
    <recommendedName>
        <fullName evidence="3">Phage tail protein</fullName>
    </recommendedName>
</protein>
<accession>A0A388TCR4</accession>
<evidence type="ECO:0000313" key="2">
    <source>
        <dbReference type="Proteomes" id="UP000269352"/>
    </source>
</evidence>
<evidence type="ECO:0000313" key="1">
    <source>
        <dbReference type="EMBL" id="GBR74685.1"/>
    </source>
</evidence>